<reference evidence="2" key="1">
    <citation type="journal article" date="2019" name="Int. J. Syst. Evol. Microbiol.">
        <title>The Global Catalogue of Microorganisms (GCM) 10K type strain sequencing project: providing services to taxonomists for standard genome sequencing and annotation.</title>
        <authorList>
            <consortium name="The Broad Institute Genomics Platform"/>
            <consortium name="The Broad Institute Genome Sequencing Center for Infectious Disease"/>
            <person name="Wu L."/>
            <person name="Ma J."/>
        </authorList>
    </citation>
    <scope>NUCLEOTIDE SEQUENCE [LARGE SCALE GENOMIC DNA]</scope>
    <source>
        <strain evidence="2">JCM 16601</strain>
    </source>
</reference>
<dbReference type="Proteomes" id="UP001500742">
    <property type="component" value="Unassembled WGS sequence"/>
</dbReference>
<evidence type="ECO:0000313" key="1">
    <source>
        <dbReference type="EMBL" id="GAA3968206.1"/>
    </source>
</evidence>
<dbReference type="Pfam" id="PF26622">
    <property type="entry name" value="DUF8199"/>
    <property type="match status" value="1"/>
</dbReference>
<proteinExistence type="predicted"/>
<protein>
    <submittedName>
        <fullName evidence="1">Uncharacterized protein</fullName>
    </submittedName>
</protein>
<dbReference type="EMBL" id="BAAAZC010000010">
    <property type="protein sequence ID" value="GAA3968206.1"/>
    <property type="molecule type" value="Genomic_DNA"/>
</dbReference>
<dbReference type="RefSeq" id="WP_259094182.1">
    <property type="nucleotide sequence ID" value="NZ_BAAAZC010000010.1"/>
</dbReference>
<evidence type="ECO:0000313" key="2">
    <source>
        <dbReference type="Proteomes" id="UP001500742"/>
    </source>
</evidence>
<keyword evidence="2" id="KW-1185">Reference proteome</keyword>
<organism evidence="1 2">
    <name type="scientific">Mucilaginibacter dorajii</name>
    <dbReference type="NCBI Taxonomy" id="692994"/>
    <lineage>
        <taxon>Bacteria</taxon>
        <taxon>Pseudomonadati</taxon>
        <taxon>Bacteroidota</taxon>
        <taxon>Sphingobacteriia</taxon>
        <taxon>Sphingobacteriales</taxon>
        <taxon>Sphingobacteriaceae</taxon>
        <taxon>Mucilaginibacter</taxon>
    </lineage>
</organism>
<gene>
    <name evidence="1" type="ORF">GCM10022210_16330</name>
</gene>
<name>A0ABP7PMM2_9SPHI</name>
<accession>A0ABP7PMM2</accession>
<dbReference type="InterPro" id="IPR058512">
    <property type="entry name" value="DUF8199"/>
</dbReference>
<comment type="caution">
    <text evidence="1">The sequence shown here is derived from an EMBL/GenBank/DDBJ whole genome shotgun (WGS) entry which is preliminary data.</text>
</comment>
<sequence length="133" mass="14500">MKRAAIISMAAFYLLLTTGMFVCIVHCSAQSLVATPHMAKTHAGMDMHGGKKHCDGNKDCGCCKKHGNYVIKENIKPGFEVQFAQTASPVVQPVTLYYYPNLPAISTTSWTEGKAPPGKTGRLISIQYHSLQI</sequence>